<dbReference type="EMBL" id="JANSKX010000002">
    <property type="protein sequence ID" value="MCY1593718.1"/>
    <property type="molecule type" value="Genomic_DNA"/>
</dbReference>
<dbReference type="Proteomes" id="UP001081438">
    <property type="component" value="Unassembled WGS sequence"/>
</dbReference>
<organism evidence="1 2">
    <name type="scientific">Staphylococcus pettenkoferi</name>
    <dbReference type="NCBI Taxonomy" id="170573"/>
    <lineage>
        <taxon>Bacteria</taxon>
        <taxon>Bacillati</taxon>
        <taxon>Bacillota</taxon>
        <taxon>Bacilli</taxon>
        <taxon>Bacillales</taxon>
        <taxon>Staphylococcaceae</taxon>
        <taxon>Staphylococcus</taxon>
    </lineage>
</organism>
<reference evidence="1" key="1">
    <citation type="journal article" date="2022" name="Int. J. Mol. Sci.">
        <title>Phenotypic and genotypic virulence characterisation of Staphylococcus pettenkoferi strains isolated from human bloodstream and diabetic foot infections.</title>
        <authorList>
            <person name="Magnan C."/>
        </authorList>
    </citation>
    <scope>NUCLEOTIDE SEQUENCE</scope>
    <source>
        <strain evidence="1">NSP020P</strain>
    </source>
</reference>
<name>A0A9Q4D2X2_9STAP</name>
<sequence length="86" mass="9780">MNMEQNYKIKFDGLTKTTESTSAISKLSYGLETAYHQGLTKDEIKYQIKQAKNNDNFLPNLEYKETFNGTKTGLSTSVFVDDELSI</sequence>
<proteinExistence type="predicted"/>
<dbReference type="AlphaFoldDB" id="A0A9Q4D2X2"/>
<accession>A0A9Q4D2X2</accession>
<comment type="caution">
    <text evidence="1">The sequence shown here is derived from an EMBL/GenBank/DDBJ whole genome shotgun (WGS) entry which is preliminary data.</text>
</comment>
<evidence type="ECO:0000313" key="1">
    <source>
        <dbReference type="EMBL" id="MCY1593718.1"/>
    </source>
</evidence>
<protein>
    <submittedName>
        <fullName evidence="1">Uncharacterized protein</fullName>
    </submittedName>
</protein>
<dbReference type="RefSeq" id="WP_268210434.1">
    <property type="nucleotide sequence ID" value="NZ_JANSKS010000017.1"/>
</dbReference>
<evidence type="ECO:0000313" key="2">
    <source>
        <dbReference type="Proteomes" id="UP001081438"/>
    </source>
</evidence>
<gene>
    <name evidence="1" type="ORF">NW112_00515</name>
</gene>